<dbReference type="InterPro" id="IPR005119">
    <property type="entry name" value="LysR_subst-bd"/>
</dbReference>
<dbReference type="PRINTS" id="PR00039">
    <property type="entry name" value="HTHLYSR"/>
</dbReference>
<dbReference type="SUPFAM" id="SSF53850">
    <property type="entry name" value="Periplasmic binding protein-like II"/>
    <property type="match status" value="1"/>
</dbReference>
<dbReference type="PANTHER" id="PTHR30419:SF8">
    <property type="entry name" value="NITROGEN ASSIMILATION TRANSCRIPTIONAL ACTIVATOR-RELATED"/>
    <property type="match status" value="1"/>
</dbReference>
<protein>
    <submittedName>
        <fullName evidence="6">LysR substrate-binding domain-containing protein</fullName>
    </submittedName>
</protein>
<feature type="domain" description="HTH lysR-type" evidence="5">
    <location>
        <begin position="3"/>
        <end position="60"/>
    </location>
</feature>
<dbReference type="InterPro" id="IPR036388">
    <property type="entry name" value="WH-like_DNA-bd_sf"/>
</dbReference>
<name>A0ABT7F163_9RHOB</name>
<evidence type="ECO:0000313" key="6">
    <source>
        <dbReference type="EMBL" id="MDK3018338.1"/>
    </source>
</evidence>
<keyword evidence="2" id="KW-0805">Transcription regulation</keyword>
<dbReference type="RefSeq" id="WP_284481152.1">
    <property type="nucleotide sequence ID" value="NZ_JASNJD010000007.1"/>
</dbReference>
<evidence type="ECO:0000259" key="5">
    <source>
        <dbReference type="PROSITE" id="PS50931"/>
    </source>
</evidence>
<organism evidence="6 7">
    <name type="scientific">Pseudodonghicola flavimaris</name>
    <dbReference type="NCBI Taxonomy" id="3050036"/>
    <lineage>
        <taxon>Bacteria</taxon>
        <taxon>Pseudomonadati</taxon>
        <taxon>Pseudomonadota</taxon>
        <taxon>Alphaproteobacteria</taxon>
        <taxon>Rhodobacterales</taxon>
        <taxon>Paracoccaceae</taxon>
        <taxon>Pseudodonghicola</taxon>
    </lineage>
</organism>
<accession>A0ABT7F163</accession>
<evidence type="ECO:0000256" key="2">
    <source>
        <dbReference type="ARBA" id="ARBA00023015"/>
    </source>
</evidence>
<dbReference type="InterPro" id="IPR000847">
    <property type="entry name" value="LysR_HTH_N"/>
</dbReference>
<dbReference type="InterPro" id="IPR036390">
    <property type="entry name" value="WH_DNA-bd_sf"/>
</dbReference>
<dbReference type="SUPFAM" id="SSF46785">
    <property type="entry name" value="Winged helix' DNA-binding domain"/>
    <property type="match status" value="1"/>
</dbReference>
<keyword evidence="7" id="KW-1185">Reference proteome</keyword>
<reference evidence="6 7" key="1">
    <citation type="submission" date="2023-05" db="EMBL/GenBank/DDBJ databases">
        <title>Pseudodonghicola sp. nov.</title>
        <authorList>
            <person name="Huang J."/>
        </authorList>
    </citation>
    <scope>NUCLEOTIDE SEQUENCE [LARGE SCALE GENOMIC DNA]</scope>
    <source>
        <strain evidence="6 7">IC7</strain>
    </source>
</reference>
<dbReference type="Pfam" id="PF03466">
    <property type="entry name" value="LysR_substrate"/>
    <property type="match status" value="1"/>
</dbReference>
<comment type="similarity">
    <text evidence="1">Belongs to the LysR transcriptional regulatory family.</text>
</comment>
<proteinExistence type="inferred from homology"/>
<sequence>MKLTLRQIEIFQAVVEQGNFSRAAERLNTTQPSLSQAIRDLEDALGARLFDRTTRRVDLTEAGRAFAASALSGLGAIERAVSNVRDLSTLRGGRIRIAAPPLLAATALPRFVRRAARAHPGLQIQIADVGTDAILDRVRSGQAEIGIGTFHPAEDGLQSTSILQDSLMVFMPENHPLAAQPVLNWRALRDLPIATLTRESGIRLLVDVGFESARQPLRPAFEAHQIFTLLSLVEAGQAVAVLPAYSQAALYGRAVAVRPLTDPVISRDVSVIRARDRSAPPAVQALLPLLRTTLREMVEEVLTGG</sequence>
<keyword evidence="3" id="KW-0238">DNA-binding</keyword>
<dbReference type="PANTHER" id="PTHR30419">
    <property type="entry name" value="HTH-TYPE TRANSCRIPTIONAL REGULATOR YBHD"/>
    <property type="match status" value="1"/>
</dbReference>
<dbReference type="CDD" id="cd08440">
    <property type="entry name" value="PBP2_LTTR_like_4"/>
    <property type="match status" value="1"/>
</dbReference>
<dbReference type="Pfam" id="PF00126">
    <property type="entry name" value="HTH_1"/>
    <property type="match status" value="1"/>
</dbReference>
<dbReference type="Gene3D" id="3.40.190.290">
    <property type="match status" value="1"/>
</dbReference>
<evidence type="ECO:0000256" key="4">
    <source>
        <dbReference type="ARBA" id="ARBA00023163"/>
    </source>
</evidence>
<gene>
    <name evidence="6" type="ORF">QO033_11670</name>
</gene>
<dbReference type="Gene3D" id="1.10.10.10">
    <property type="entry name" value="Winged helix-like DNA-binding domain superfamily/Winged helix DNA-binding domain"/>
    <property type="match status" value="1"/>
</dbReference>
<dbReference type="Proteomes" id="UP001243757">
    <property type="component" value="Unassembled WGS sequence"/>
</dbReference>
<dbReference type="EMBL" id="JASNJD010000007">
    <property type="protein sequence ID" value="MDK3018338.1"/>
    <property type="molecule type" value="Genomic_DNA"/>
</dbReference>
<evidence type="ECO:0000256" key="1">
    <source>
        <dbReference type="ARBA" id="ARBA00009437"/>
    </source>
</evidence>
<dbReference type="PROSITE" id="PS50931">
    <property type="entry name" value="HTH_LYSR"/>
    <property type="match status" value="1"/>
</dbReference>
<evidence type="ECO:0000313" key="7">
    <source>
        <dbReference type="Proteomes" id="UP001243757"/>
    </source>
</evidence>
<evidence type="ECO:0000256" key="3">
    <source>
        <dbReference type="ARBA" id="ARBA00023125"/>
    </source>
</evidence>
<comment type="caution">
    <text evidence="6">The sequence shown here is derived from an EMBL/GenBank/DDBJ whole genome shotgun (WGS) entry which is preliminary data.</text>
</comment>
<dbReference type="InterPro" id="IPR050950">
    <property type="entry name" value="HTH-type_LysR_regulators"/>
</dbReference>
<keyword evidence="4" id="KW-0804">Transcription</keyword>